<dbReference type="InterPro" id="IPR050331">
    <property type="entry name" value="Zinc_finger"/>
</dbReference>
<keyword evidence="4" id="KW-0489">Methyltransferase</keyword>
<keyword evidence="13" id="KW-0238">DNA-binding</keyword>
<keyword evidence="12" id="KW-0805">Transcription regulation</keyword>
<keyword evidence="6" id="KW-0949">S-adenosyl-L-methionine</keyword>
<dbReference type="OrthoDB" id="9345291at2759"/>
<keyword evidence="16" id="KW-0539">Nucleus</keyword>
<dbReference type="PROSITE" id="PS50280">
    <property type="entry name" value="SET"/>
    <property type="match status" value="1"/>
</dbReference>
<evidence type="ECO:0000256" key="14">
    <source>
        <dbReference type="ARBA" id="ARBA00023130"/>
    </source>
</evidence>
<dbReference type="SUPFAM" id="SSF57667">
    <property type="entry name" value="beta-beta-alpha zinc fingers"/>
    <property type="match status" value="3"/>
</dbReference>
<keyword evidence="11" id="KW-0391">Immunity</keyword>
<dbReference type="PROSITE" id="PS50157">
    <property type="entry name" value="ZINC_FINGER_C2H2_2"/>
    <property type="match status" value="4"/>
</dbReference>
<evidence type="ECO:0000256" key="16">
    <source>
        <dbReference type="ARBA" id="ARBA00023242"/>
    </source>
</evidence>
<evidence type="ECO:0000256" key="15">
    <source>
        <dbReference type="ARBA" id="ARBA00023163"/>
    </source>
</evidence>
<dbReference type="AlphaFoldDB" id="A0A556U8I7"/>
<dbReference type="InterPro" id="IPR013087">
    <property type="entry name" value="Znf_C2H2_type"/>
</dbReference>
<keyword evidence="14" id="KW-1064">Adaptive immunity</keyword>
<feature type="domain" description="C2H2-type" evidence="22">
    <location>
        <begin position="637"/>
        <end position="664"/>
    </location>
</feature>
<dbReference type="SUPFAM" id="SSF82199">
    <property type="entry name" value="SET domain"/>
    <property type="match status" value="1"/>
</dbReference>
<keyword evidence="1" id="KW-0678">Repressor</keyword>
<dbReference type="InterPro" id="IPR044413">
    <property type="entry name" value="PRDM1_PR-SET"/>
</dbReference>
<feature type="region of interest" description="Disordered" evidence="21">
    <location>
        <begin position="524"/>
        <end position="576"/>
    </location>
</feature>
<dbReference type="GO" id="GO:0001227">
    <property type="term" value="F:DNA-binding transcription repressor activity, RNA polymerase II-specific"/>
    <property type="evidence" value="ECO:0007669"/>
    <property type="project" value="InterPro"/>
</dbReference>
<evidence type="ECO:0000256" key="5">
    <source>
        <dbReference type="ARBA" id="ARBA00022679"/>
    </source>
</evidence>
<evidence type="ECO:0000313" key="25">
    <source>
        <dbReference type="Proteomes" id="UP000319801"/>
    </source>
</evidence>
<evidence type="ECO:0000256" key="13">
    <source>
        <dbReference type="ARBA" id="ARBA00023125"/>
    </source>
</evidence>
<dbReference type="GO" id="GO:0032259">
    <property type="term" value="P:methylation"/>
    <property type="evidence" value="ECO:0007669"/>
    <property type="project" value="UniProtKB-KW"/>
</dbReference>
<evidence type="ECO:0000256" key="8">
    <source>
        <dbReference type="ARBA" id="ARBA00022737"/>
    </source>
</evidence>
<evidence type="ECO:0000256" key="20">
    <source>
        <dbReference type="PROSITE-ProRule" id="PRU00042"/>
    </source>
</evidence>
<evidence type="ECO:0000256" key="17">
    <source>
        <dbReference type="ARBA" id="ARBA00063130"/>
    </source>
</evidence>
<feature type="domain" description="SET" evidence="23">
    <location>
        <begin position="189"/>
        <end position="305"/>
    </location>
</feature>
<dbReference type="GO" id="GO:0045165">
    <property type="term" value="P:cell fate commitment"/>
    <property type="evidence" value="ECO:0007669"/>
    <property type="project" value="UniProtKB-UniRule"/>
</dbReference>
<dbReference type="GO" id="GO:0005737">
    <property type="term" value="C:cytoplasm"/>
    <property type="evidence" value="ECO:0007669"/>
    <property type="project" value="UniProtKB-SubCell"/>
</dbReference>
<evidence type="ECO:0000256" key="9">
    <source>
        <dbReference type="ARBA" id="ARBA00022771"/>
    </source>
</evidence>
<comment type="subcellular location">
    <subcellularLocation>
        <location evidence="19">Nucleus</location>
    </subcellularLocation>
    <subcellularLocation>
        <location evidence="19">Cytoplasm</location>
    </subcellularLocation>
</comment>
<reference evidence="24 25" key="1">
    <citation type="journal article" date="2019" name="Genome Biol. Evol.">
        <title>Whole-Genome Sequencing of the Giant Devil Catfish, Bagarius yarrelli.</title>
        <authorList>
            <person name="Jiang W."/>
            <person name="Lv Y."/>
            <person name="Cheng L."/>
            <person name="Yang K."/>
            <person name="Chao B."/>
            <person name="Wang X."/>
            <person name="Li Y."/>
            <person name="Pan X."/>
            <person name="You X."/>
            <person name="Zhang Y."/>
            <person name="Yang J."/>
            <person name="Li J."/>
            <person name="Zhang X."/>
            <person name="Liu S."/>
            <person name="Sun C."/>
            <person name="Yang J."/>
            <person name="Shi Q."/>
        </authorList>
    </citation>
    <scope>NUCLEOTIDE SEQUENCE [LARGE SCALE GENOMIC DNA]</scope>
    <source>
        <strain evidence="24">JWS20170419001</strain>
        <tissue evidence="24">Muscle</tissue>
    </source>
</reference>
<evidence type="ECO:0000256" key="10">
    <source>
        <dbReference type="ARBA" id="ARBA00022833"/>
    </source>
</evidence>
<dbReference type="GO" id="GO:0008168">
    <property type="term" value="F:methyltransferase activity"/>
    <property type="evidence" value="ECO:0007669"/>
    <property type="project" value="UniProtKB-KW"/>
</dbReference>
<evidence type="ECO:0000256" key="7">
    <source>
        <dbReference type="ARBA" id="ARBA00022723"/>
    </source>
</evidence>
<dbReference type="InterPro" id="IPR046341">
    <property type="entry name" value="SET_dom_sf"/>
</dbReference>
<comment type="caution">
    <text evidence="24">The sequence shown here is derived from an EMBL/GenBank/DDBJ whole genome shotgun (WGS) entry which is preliminary data.</text>
</comment>
<proteinExistence type="inferred from homology"/>
<accession>A0A556U8I7</accession>
<evidence type="ECO:0000256" key="19">
    <source>
        <dbReference type="PIRNR" id="PIRNR013212"/>
    </source>
</evidence>
<dbReference type="SMART" id="SM00317">
    <property type="entry name" value="SET"/>
    <property type="match status" value="1"/>
</dbReference>
<feature type="domain" description="C2H2-type" evidence="22">
    <location>
        <begin position="609"/>
        <end position="636"/>
    </location>
</feature>
<dbReference type="FunFam" id="3.30.160.60:FF:000132">
    <property type="entry name" value="PR domain zinc finger protein 1"/>
    <property type="match status" value="1"/>
</dbReference>
<dbReference type="PANTHER" id="PTHR16515">
    <property type="entry name" value="PR DOMAIN ZINC FINGER PROTEIN"/>
    <property type="match status" value="1"/>
</dbReference>
<dbReference type="GO" id="GO:0000978">
    <property type="term" value="F:RNA polymerase II cis-regulatory region sequence-specific DNA binding"/>
    <property type="evidence" value="ECO:0007669"/>
    <property type="project" value="TreeGrafter"/>
</dbReference>
<evidence type="ECO:0000256" key="18">
    <source>
        <dbReference type="ARBA" id="ARBA00067594"/>
    </source>
</evidence>
<dbReference type="FunFam" id="2.170.270.10:FF:000019">
    <property type="entry name" value="PR domain zinc finger protein 1"/>
    <property type="match status" value="1"/>
</dbReference>
<name>A0A556U8I7_BAGYA</name>
<dbReference type="FunFam" id="3.30.160.60:FF:000262">
    <property type="entry name" value="PR domain zinc finger protein 1"/>
    <property type="match status" value="1"/>
</dbReference>
<organism evidence="24 25">
    <name type="scientific">Bagarius yarrelli</name>
    <name type="common">Goonch</name>
    <name type="synonym">Bagrus yarrelli</name>
    <dbReference type="NCBI Taxonomy" id="175774"/>
    <lineage>
        <taxon>Eukaryota</taxon>
        <taxon>Metazoa</taxon>
        <taxon>Chordata</taxon>
        <taxon>Craniata</taxon>
        <taxon>Vertebrata</taxon>
        <taxon>Euteleostomi</taxon>
        <taxon>Actinopterygii</taxon>
        <taxon>Neopterygii</taxon>
        <taxon>Teleostei</taxon>
        <taxon>Ostariophysi</taxon>
        <taxon>Siluriformes</taxon>
        <taxon>Sisoridae</taxon>
        <taxon>Sisorinae</taxon>
        <taxon>Bagarius</taxon>
    </lineage>
</organism>
<dbReference type="GO" id="GO:0008270">
    <property type="term" value="F:zinc ion binding"/>
    <property type="evidence" value="ECO:0007669"/>
    <property type="project" value="UniProtKB-KW"/>
</dbReference>
<keyword evidence="7" id="KW-0479">Metal-binding</keyword>
<dbReference type="GO" id="GO:0002250">
    <property type="term" value="P:adaptive immune response"/>
    <property type="evidence" value="ECO:0007669"/>
    <property type="project" value="UniProtKB-KW"/>
</dbReference>
<dbReference type="Pfam" id="PF21549">
    <property type="entry name" value="PRDM2_PR"/>
    <property type="match status" value="1"/>
</dbReference>
<feature type="domain" description="C2H2-type" evidence="22">
    <location>
        <begin position="693"/>
        <end position="720"/>
    </location>
</feature>
<keyword evidence="25" id="KW-1185">Reference proteome</keyword>
<feature type="region of interest" description="Disordered" evidence="21">
    <location>
        <begin position="404"/>
        <end position="437"/>
    </location>
</feature>
<dbReference type="CDD" id="cd19187">
    <property type="entry name" value="PR-SET_PRDM1"/>
    <property type="match status" value="1"/>
</dbReference>
<comment type="subunit">
    <text evidence="17">Interacts with PRMT5. Interacts with FBXO10. Interacts with FBXO11. Interacts with multiple nuclear sumoylation E3 ligases, including CBX4, PIAS1, PIAS2, PIAS3, PIAS4, PML and RNF4, but not RANBP2. Interacts with LDB1, SMARCD3 and SMARCC1. Interacts with EEIG1; following TNFSF11/RANKL stimulation in bone marrow-derived macrophages, the interaction promotes the binding of PRDM1/BLIMP1 to the gene promoter of IRF8.</text>
</comment>
<keyword evidence="9 20" id="KW-0863">Zinc-finger</keyword>
<dbReference type="PIRSF" id="PIRSF013212">
    <property type="entry name" value="PRDM1"/>
    <property type="match status" value="1"/>
</dbReference>
<keyword evidence="2" id="KW-1017">Isopeptide bond</keyword>
<evidence type="ECO:0000256" key="2">
    <source>
        <dbReference type="ARBA" id="ARBA00022499"/>
    </source>
</evidence>
<keyword evidence="8" id="KW-0677">Repeat</keyword>
<evidence type="ECO:0000256" key="3">
    <source>
        <dbReference type="ARBA" id="ARBA00022588"/>
    </source>
</evidence>
<dbReference type="InterPro" id="IPR001214">
    <property type="entry name" value="SET_dom"/>
</dbReference>
<evidence type="ECO:0000256" key="6">
    <source>
        <dbReference type="ARBA" id="ARBA00022691"/>
    </source>
</evidence>
<dbReference type="InterPro" id="IPR036236">
    <property type="entry name" value="Znf_C2H2_sf"/>
</dbReference>
<dbReference type="Proteomes" id="UP000319801">
    <property type="component" value="Unassembled WGS sequence"/>
</dbReference>
<keyword evidence="3" id="KW-0399">Innate immunity</keyword>
<dbReference type="PROSITE" id="PS00028">
    <property type="entry name" value="ZINC_FINGER_C2H2_1"/>
    <property type="match status" value="4"/>
</dbReference>
<dbReference type="InterPro" id="IPR016608">
    <property type="entry name" value="PRDM1"/>
</dbReference>
<feature type="domain" description="C2H2-type" evidence="22">
    <location>
        <begin position="665"/>
        <end position="692"/>
    </location>
</feature>
<dbReference type="GO" id="GO:0045087">
    <property type="term" value="P:innate immune response"/>
    <property type="evidence" value="ECO:0007669"/>
    <property type="project" value="UniProtKB-KW"/>
</dbReference>
<feature type="compositionally biased region" description="Low complexity" evidence="21">
    <location>
        <begin position="404"/>
        <end position="429"/>
    </location>
</feature>
<evidence type="ECO:0000259" key="23">
    <source>
        <dbReference type="PROSITE" id="PS50280"/>
    </source>
</evidence>
<keyword evidence="10" id="KW-0862">Zinc</keyword>
<dbReference type="Gene3D" id="2.170.270.10">
    <property type="entry name" value="SET domain"/>
    <property type="match status" value="1"/>
</dbReference>
<comment type="function">
    <text evidence="19">Transcription factor that mediates a transcriptional program in various innate and adaptive immune tissue-resident lymphocyte T cell types such as tissue-resident memory T (Trm), natural killer (trNK) and natural killer T (NKT) cells and negatively regulates gene expression of proteins that promote the egress of tissue-resident T-cell populations from non-lymphoid organs. Plays a role in the development, retention and long-term establishment of adaptive and innate tissue-resident lymphocyte T cell types in non-lymphoid organs, such as the skin and gut, but also in other nonbarrier tissues like liver and kidney, and therefore may provide immediate immunological protection against reactivating infections or viral reinfection. Binds specifically to the PRDI element in the promoter of the beta-interferon gene. Drives the maturation of B-lymphocytes into Ig secreting cells. Associates with the transcriptional repressor ZNF683 to chromatin at gene promoter regions.</text>
</comment>
<evidence type="ECO:0000256" key="12">
    <source>
        <dbReference type="ARBA" id="ARBA00023015"/>
    </source>
</evidence>
<evidence type="ECO:0000256" key="4">
    <source>
        <dbReference type="ARBA" id="ARBA00022603"/>
    </source>
</evidence>
<evidence type="ECO:0000256" key="11">
    <source>
        <dbReference type="ARBA" id="ARBA00022859"/>
    </source>
</evidence>
<evidence type="ECO:0000259" key="22">
    <source>
        <dbReference type="PROSITE" id="PS50157"/>
    </source>
</evidence>
<keyword evidence="5" id="KW-0808">Transferase</keyword>
<dbReference type="PANTHER" id="PTHR16515:SF68">
    <property type="entry name" value="PR DOMAIN ZINC FINGER PROTEIN 1"/>
    <property type="match status" value="1"/>
</dbReference>
<protein>
    <recommendedName>
        <fullName evidence="18 19">PR domain zinc finger protein 1</fullName>
        <ecNumber evidence="19">2.1.1.-</ecNumber>
    </recommendedName>
</protein>
<gene>
    <name evidence="24" type="ORF">Baya_9508</name>
</gene>
<evidence type="ECO:0000256" key="21">
    <source>
        <dbReference type="SAM" id="MobiDB-lite"/>
    </source>
</evidence>
<sequence>MHWIKYVAVIKSALLPHFKEDLIEYIGQLPPQVHQYMSRVYRPDRCSKGYVVCEVLLIAGALMCGRKCLGRRRKAVTGGAIGDNTSNLGYREFVALNHAVTVLLETLCVSSLLDSHMKAASQHSSVMLTTESAPNTADQVDPKMTVEDADMSKWTEAEFEEKCTYIVKDHMWDGADKPAIPRAQTSLPRNLAFRYASDSKEVIGVVSREYIPKGTRFGPLVGESYTAEDVHKNANRKYFWRIYAEGQFHHFVDGLDEEKSNWMRYVNPAHSQLEQNLAACQNGMNIYFYTVKAIPADQELLVWYCADFAHRLNYPPSEDLMMQKLKQVSEEKPEERPVKREHTVSEILKDTWREPARPLPTRLHCPVSPDRPIYPRVIYPIRPQPYPKKDIIKSSSVCFATRSPALSSATPSPSARSSPETSPGSSPTPADSRDSLPFYSGSLSHYPGYSPPKPLPSFYPNPHYLFSPYSMSGTPPVGSVFSRMYPLYNSLLTPHMSLPHTMLPPEGGRHFLLPPHRDFLLPPPKSAFSRATTPKDKPLHGHPHAPVSGSPTAGSAVSVDQQPANPTSAQPSSRRLDEEAINLSKMKRGPAGYKTLPYPLKKQNGKIKYECNVCSKTFGQLSNLKVHLRVHSGERPFKCQTCNKGFTQLAHLQKHYLVHTGEKPHECQVCHKRFSSTSNLKTHLRLHSGEKPYQCKLCPAKFTQFVHLKLHKRLHTRERPHKCPHCQRNYIHCCSLRLHLKGYCLAAMPSPHCSLDELNRINEEIERFDISDNADRLEEIEGVDVERLVEKQIFSMICREMDLKVSYHKGSTGGDLLPPSHSSSTYSLYEPSSETSVIKLLPVKVKQETVEAMES</sequence>
<dbReference type="EMBL" id="VCAZ01000063">
    <property type="protein sequence ID" value="TSO05385.1"/>
    <property type="molecule type" value="Genomic_DNA"/>
</dbReference>
<feature type="compositionally biased region" description="Polar residues" evidence="21">
    <location>
        <begin position="549"/>
        <end position="573"/>
    </location>
</feature>
<dbReference type="FunFam" id="3.30.160.60:FF:000748">
    <property type="entry name" value="PR domain zinc finger protein"/>
    <property type="match status" value="1"/>
</dbReference>
<comment type="similarity">
    <text evidence="19">Belongs to the class V-like SAM-binding methyltransferase superfamily.</text>
</comment>
<evidence type="ECO:0000256" key="1">
    <source>
        <dbReference type="ARBA" id="ARBA00022491"/>
    </source>
</evidence>
<dbReference type="Pfam" id="PF00096">
    <property type="entry name" value="zf-C2H2"/>
    <property type="match status" value="3"/>
</dbReference>
<keyword evidence="15" id="KW-0804">Transcription</keyword>
<dbReference type="Gene3D" id="3.30.160.60">
    <property type="entry name" value="Classic Zinc Finger"/>
    <property type="match status" value="4"/>
</dbReference>
<evidence type="ECO:0000313" key="24">
    <source>
        <dbReference type="EMBL" id="TSO05385.1"/>
    </source>
</evidence>
<dbReference type="SMART" id="SM00355">
    <property type="entry name" value="ZnF_C2H2"/>
    <property type="match status" value="4"/>
</dbReference>
<dbReference type="GO" id="GO:0005634">
    <property type="term" value="C:nucleus"/>
    <property type="evidence" value="ECO:0007669"/>
    <property type="project" value="UniProtKB-SubCell"/>
</dbReference>
<dbReference type="FunFam" id="3.30.160.60:FF:000211">
    <property type="entry name" value="PR domain zinc finger protein 1"/>
    <property type="match status" value="1"/>
</dbReference>
<dbReference type="EC" id="2.1.1.-" evidence="19"/>